<dbReference type="InterPro" id="IPR009203">
    <property type="entry name" value="Knr4/Smi1"/>
</dbReference>
<feature type="compositionally biased region" description="Basic and acidic residues" evidence="2">
    <location>
        <begin position="543"/>
        <end position="568"/>
    </location>
</feature>
<feature type="region of interest" description="Disordered" evidence="2">
    <location>
        <begin position="27"/>
        <end position="54"/>
    </location>
</feature>
<dbReference type="InterPro" id="IPR037883">
    <property type="entry name" value="Knr4/Smi1-like_sf"/>
</dbReference>
<dbReference type="KEGG" id="kng:KNAG_0A01590"/>
<protein>
    <recommendedName>
        <fullName evidence="3">Knr4/Smi1-like domain-containing protein</fullName>
    </recommendedName>
</protein>
<organism evidence="4 5">
    <name type="scientific">Huiozyma naganishii (strain ATCC MYA-139 / BCRC 22969 / CBS 8797 / KCTC 17520 / NBRC 10181 / NCYC 3082 / Yp74L-3)</name>
    <name type="common">Yeast</name>
    <name type="synonym">Kazachstania naganishii</name>
    <dbReference type="NCBI Taxonomy" id="1071383"/>
    <lineage>
        <taxon>Eukaryota</taxon>
        <taxon>Fungi</taxon>
        <taxon>Dikarya</taxon>
        <taxon>Ascomycota</taxon>
        <taxon>Saccharomycotina</taxon>
        <taxon>Saccharomycetes</taxon>
        <taxon>Saccharomycetales</taxon>
        <taxon>Saccharomycetaceae</taxon>
        <taxon>Huiozyma</taxon>
    </lineage>
</organism>
<dbReference type="HOGENOM" id="CLU_027501_2_0_1"/>
<dbReference type="AlphaFoldDB" id="J7RE64"/>
<comment type="similarity">
    <text evidence="1">Belongs to the KNR4/SMI1 family.</text>
</comment>
<dbReference type="PANTHER" id="PTHR47432">
    <property type="entry name" value="CELL WALL ASSEMBLY REGULATOR SMI1"/>
    <property type="match status" value="1"/>
</dbReference>
<feature type="domain" description="Knr4/Smi1-like" evidence="3">
    <location>
        <begin position="113"/>
        <end position="288"/>
    </location>
</feature>
<gene>
    <name evidence="4" type="primary">KNAG0A01590</name>
    <name evidence="4" type="ordered locus">KNAG_0A01590</name>
</gene>
<dbReference type="InterPro" id="IPR051873">
    <property type="entry name" value="KNR4/SMI1_regulator"/>
</dbReference>
<dbReference type="Proteomes" id="UP000006310">
    <property type="component" value="Chromosome 1"/>
</dbReference>
<evidence type="ECO:0000259" key="3">
    <source>
        <dbReference type="SMART" id="SM00860"/>
    </source>
</evidence>
<dbReference type="SMART" id="SM00860">
    <property type="entry name" value="SMI1_KNR4"/>
    <property type="match status" value="1"/>
</dbReference>
<dbReference type="OrthoDB" id="2305498at2759"/>
<dbReference type="InterPro" id="IPR018958">
    <property type="entry name" value="Knr4/Smi1-like_dom"/>
</dbReference>
<dbReference type="GeneID" id="34523483"/>
<dbReference type="eggNOG" id="ENOG502QTAZ">
    <property type="taxonomic scope" value="Eukaryota"/>
</dbReference>
<feature type="region of interest" description="Disordered" evidence="2">
    <location>
        <begin position="388"/>
        <end position="568"/>
    </location>
</feature>
<dbReference type="PIRSF" id="PIRSF017023">
    <property type="entry name" value="KNR4"/>
    <property type="match status" value="1"/>
</dbReference>
<feature type="compositionally biased region" description="Acidic residues" evidence="2">
    <location>
        <begin position="530"/>
        <end position="541"/>
    </location>
</feature>
<dbReference type="PANTHER" id="PTHR47432:SF1">
    <property type="entry name" value="CELL WALL ASSEMBLY REGULATOR SMI1"/>
    <property type="match status" value="1"/>
</dbReference>
<dbReference type="RefSeq" id="XP_022462094.1">
    <property type="nucleotide sequence ID" value="XM_022610451.1"/>
</dbReference>
<dbReference type="GO" id="GO:0000131">
    <property type="term" value="C:incipient cellular bud site"/>
    <property type="evidence" value="ECO:0007669"/>
    <property type="project" value="EnsemblFungi"/>
</dbReference>
<keyword evidence="5" id="KW-1185">Reference proteome</keyword>
<name>J7RE64_HUIN7</name>
<dbReference type="GO" id="GO:0070880">
    <property type="term" value="P:fungal-type cell wall beta-glucan biosynthetic process"/>
    <property type="evidence" value="ECO:0007669"/>
    <property type="project" value="TreeGrafter"/>
</dbReference>
<reference evidence="5" key="2">
    <citation type="submission" date="2012-08" db="EMBL/GenBank/DDBJ databases">
        <title>Genome sequence of Kazachstania naganishii.</title>
        <authorList>
            <person name="Gordon J.L."/>
            <person name="Armisen D."/>
            <person name="Proux-Wera E."/>
            <person name="OhEigeartaigh S.S."/>
            <person name="Byrne K.P."/>
            <person name="Wolfe K.H."/>
        </authorList>
    </citation>
    <scope>NUCLEOTIDE SEQUENCE [LARGE SCALE GENOMIC DNA]</scope>
    <source>
        <strain evidence="5">ATCC MYA-139 / BCRC 22969 / CBS 8797 / CCRC 22969 / KCTC 17520 / NBRC 10181 / NCYC 3082</strain>
    </source>
</reference>
<evidence type="ECO:0000256" key="1">
    <source>
        <dbReference type="ARBA" id="ARBA00005303"/>
    </source>
</evidence>
<feature type="region of interest" description="Disordered" evidence="2">
    <location>
        <begin position="347"/>
        <end position="372"/>
    </location>
</feature>
<feature type="compositionally biased region" description="Acidic residues" evidence="2">
    <location>
        <begin position="404"/>
        <end position="433"/>
    </location>
</feature>
<feature type="compositionally biased region" description="Polar residues" evidence="2">
    <location>
        <begin position="183"/>
        <end position="192"/>
    </location>
</feature>
<sequence length="568" mass="62976">MQGFKRKFKEWVYSFSTEDHYAEYDPNEEPSFNMRQRTGPPGGVNPSSMNLTGGAAAEGDEEMHVGMSGIADSINIDALEGNEGVSDVLLAWRHIDAWSEKHNPDLNATLGDPVTNNDILHAEEDLEISLPPSVKVSMRIHDGQEDLESMTGTSGLFYGLPLMTLDQVVAMTQAWRNVASNLNRQSQQNSGSAEGKSTDRQPQQQQQQQRSQFKLPFIPPQGSVPPDAVINVYAHPAWIPLLTDNAGNHIGVDLAPGPKGHYGQVITFGRDFDVKYVVGANWGEFLLSFANDLEAGNWFLIEESDDYFAGDGELVFRDKKSNGQIQDYLEVLKKRVLLKNKDLLKTGNQQSTQKQAAQQQQVPPPVPPKNEQMANELTFDDSVATVKQTQPNEFKRGDAVPTTENEDDLDAIVTDDEGQEEHDIMDEPIEEPAETAAHTPAQEPETLQASIAEPQEEKRQEAPEQAAETAIDQDAEAVKQATEDDTEKTVNNSEEATETTPIEPEEEEAVESKEDETTEPELNENAKPEIEEEPKAEETEEITTPKEDVVAEEPEVKELKEEFEAVAL</sequence>
<dbReference type="OMA" id="HIGNQIA"/>
<feature type="compositionally biased region" description="Low complexity" evidence="2">
    <location>
        <begin position="434"/>
        <end position="446"/>
    </location>
</feature>
<dbReference type="EMBL" id="HE978314">
    <property type="protein sequence ID" value="CCK67848.1"/>
    <property type="molecule type" value="Genomic_DNA"/>
</dbReference>
<proteinExistence type="inferred from homology"/>
<dbReference type="GO" id="GO:0007346">
    <property type="term" value="P:regulation of mitotic cell cycle"/>
    <property type="evidence" value="ECO:0007669"/>
    <property type="project" value="EnsemblFungi"/>
</dbReference>
<reference evidence="4 5" key="1">
    <citation type="journal article" date="2011" name="Proc. Natl. Acad. Sci. U.S.A.">
        <title>Evolutionary erosion of yeast sex chromosomes by mating-type switching accidents.</title>
        <authorList>
            <person name="Gordon J.L."/>
            <person name="Armisen D."/>
            <person name="Proux-Wera E."/>
            <person name="Oheigeartaigh S.S."/>
            <person name="Byrne K.P."/>
            <person name="Wolfe K.H."/>
        </authorList>
    </citation>
    <scope>NUCLEOTIDE SEQUENCE [LARGE SCALE GENOMIC DNA]</scope>
    <source>
        <strain evidence="5">ATCC MYA-139 / BCRC 22969 / CBS 8797 / CCRC 22969 / KCTC 17520 / NBRC 10181 / NCYC 3082</strain>
    </source>
</reference>
<dbReference type="GO" id="GO:0032995">
    <property type="term" value="P:regulation of fungal-type cell wall biogenesis"/>
    <property type="evidence" value="ECO:0007669"/>
    <property type="project" value="EnsemblFungi"/>
</dbReference>
<dbReference type="STRING" id="1071383.J7RE64"/>
<evidence type="ECO:0000313" key="4">
    <source>
        <dbReference type="EMBL" id="CCK67848.1"/>
    </source>
</evidence>
<dbReference type="SUPFAM" id="SSF160631">
    <property type="entry name" value="SMI1/KNR4-like"/>
    <property type="match status" value="1"/>
</dbReference>
<dbReference type="Pfam" id="PF09346">
    <property type="entry name" value="SMI1_KNR4"/>
    <property type="match status" value="1"/>
</dbReference>
<dbReference type="GO" id="GO:0043332">
    <property type="term" value="C:mating projection tip"/>
    <property type="evidence" value="ECO:0007669"/>
    <property type="project" value="TreeGrafter"/>
</dbReference>
<feature type="compositionally biased region" description="Low complexity" evidence="2">
    <location>
        <begin position="200"/>
        <end position="212"/>
    </location>
</feature>
<evidence type="ECO:0000313" key="5">
    <source>
        <dbReference type="Proteomes" id="UP000006310"/>
    </source>
</evidence>
<evidence type="ECO:0000256" key="2">
    <source>
        <dbReference type="SAM" id="MobiDB-lite"/>
    </source>
</evidence>
<feature type="region of interest" description="Disordered" evidence="2">
    <location>
        <begin position="183"/>
        <end position="218"/>
    </location>
</feature>
<feature type="compositionally biased region" description="Acidic residues" evidence="2">
    <location>
        <begin position="503"/>
        <end position="522"/>
    </location>
</feature>
<accession>J7RE64</accession>
<dbReference type="GO" id="GO:0005935">
    <property type="term" value="C:cellular bud neck"/>
    <property type="evidence" value="ECO:0007669"/>
    <property type="project" value="EnsemblFungi"/>
</dbReference>